<dbReference type="EMBL" id="ML119901">
    <property type="protein sequence ID" value="RPA71768.1"/>
    <property type="molecule type" value="Genomic_DNA"/>
</dbReference>
<feature type="compositionally biased region" description="Basic and acidic residues" evidence="1">
    <location>
        <begin position="84"/>
        <end position="119"/>
    </location>
</feature>
<gene>
    <name evidence="2" type="ORF">BJ508DRAFT_335719</name>
</gene>
<evidence type="ECO:0000313" key="2">
    <source>
        <dbReference type="EMBL" id="RPA71768.1"/>
    </source>
</evidence>
<proteinExistence type="predicted"/>
<sequence length="211" mass="23334">MSSPPPQPGEQAQPTQSWTPPPRAPVARTAITPPAAVACTASTPPVEPVRKAPVPKTANGPGNLINPVPFDEKTHCKFRWYTPEGKESSPESEESEGHGEAGRMMRDMRKESKENDKRLRASLLQPGQPSEANLGKRRAESIEKELVEKEAFNDNLQRAETCIAQGHPVQECEYYNDPKKENATQYIRRVICGNADCKKQALLVYDINTSS</sequence>
<protein>
    <submittedName>
        <fullName evidence="2">Uncharacterized protein</fullName>
    </submittedName>
</protein>
<dbReference type="Proteomes" id="UP000275078">
    <property type="component" value="Unassembled WGS sequence"/>
</dbReference>
<organism evidence="2 3">
    <name type="scientific">Ascobolus immersus RN42</name>
    <dbReference type="NCBI Taxonomy" id="1160509"/>
    <lineage>
        <taxon>Eukaryota</taxon>
        <taxon>Fungi</taxon>
        <taxon>Dikarya</taxon>
        <taxon>Ascomycota</taxon>
        <taxon>Pezizomycotina</taxon>
        <taxon>Pezizomycetes</taxon>
        <taxon>Pezizales</taxon>
        <taxon>Ascobolaceae</taxon>
        <taxon>Ascobolus</taxon>
    </lineage>
</organism>
<feature type="compositionally biased region" description="Low complexity" evidence="1">
    <location>
        <begin position="25"/>
        <end position="38"/>
    </location>
</feature>
<reference evidence="2 3" key="1">
    <citation type="journal article" date="2018" name="Nat. Ecol. Evol.">
        <title>Pezizomycetes genomes reveal the molecular basis of ectomycorrhizal truffle lifestyle.</title>
        <authorList>
            <person name="Murat C."/>
            <person name="Payen T."/>
            <person name="Noel B."/>
            <person name="Kuo A."/>
            <person name="Morin E."/>
            <person name="Chen J."/>
            <person name="Kohler A."/>
            <person name="Krizsan K."/>
            <person name="Balestrini R."/>
            <person name="Da Silva C."/>
            <person name="Montanini B."/>
            <person name="Hainaut M."/>
            <person name="Levati E."/>
            <person name="Barry K.W."/>
            <person name="Belfiori B."/>
            <person name="Cichocki N."/>
            <person name="Clum A."/>
            <person name="Dockter R.B."/>
            <person name="Fauchery L."/>
            <person name="Guy J."/>
            <person name="Iotti M."/>
            <person name="Le Tacon F."/>
            <person name="Lindquist E.A."/>
            <person name="Lipzen A."/>
            <person name="Malagnac F."/>
            <person name="Mello A."/>
            <person name="Molinier V."/>
            <person name="Miyauchi S."/>
            <person name="Poulain J."/>
            <person name="Riccioni C."/>
            <person name="Rubini A."/>
            <person name="Sitrit Y."/>
            <person name="Splivallo R."/>
            <person name="Traeger S."/>
            <person name="Wang M."/>
            <person name="Zifcakova L."/>
            <person name="Wipf D."/>
            <person name="Zambonelli A."/>
            <person name="Paolocci F."/>
            <person name="Nowrousian M."/>
            <person name="Ottonello S."/>
            <person name="Baldrian P."/>
            <person name="Spatafora J.W."/>
            <person name="Henrissat B."/>
            <person name="Nagy L.G."/>
            <person name="Aury J.M."/>
            <person name="Wincker P."/>
            <person name="Grigoriev I.V."/>
            <person name="Bonfante P."/>
            <person name="Martin F.M."/>
        </authorList>
    </citation>
    <scope>NUCLEOTIDE SEQUENCE [LARGE SCALE GENOMIC DNA]</scope>
    <source>
        <strain evidence="2 3">RN42</strain>
    </source>
</reference>
<accession>A0A3N4HFY2</accession>
<feature type="region of interest" description="Disordered" evidence="1">
    <location>
        <begin position="1"/>
        <end position="138"/>
    </location>
</feature>
<evidence type="ECO:0000256" key="1">
    <source>
        <dbReference type="SAM" id="MobiDB-lite"/>
    </source>
</evidence>
<keyword evidence="3" id="KW-1185">Reference proteome</keyword>
<name>A0A3N4HFY2_ASCIM</name>
<evidence type="ECO:0000313" key="3">
    <source>
        <dbReference type="Proteomes" id="UP000275078"/>
    </source>
</evidence>
<dbReference type="AlphaFoldDB" id="A0A3N4HFY2"/>